<sequence length="234" mass="26064">EDGTVLGVDLGIEDLAVTSTAQFISGRELTHNLREFEKVRAGLQQTGTRSAHRTLEQSSGRELRYVRDVLHRVSNEIVDEALRYECDMIVFEDLTDIRDRTGASWGHKWAFRTLYEQVEYKAEAVSISVKQVGSAYTSQRCAECGFTAEENRTTRSDFRCVKCGAEANADYNAAKNIGMRYVRRGQQSSRRTGDSQLALKSGTVTPSGGFTAHPDGFEAELTDKPLPQRAKSVD</sequence>
<dbReference type="Pfam" id="PF07282">
    <property type="entry name" value="Cas12f1-like_TNB"/>
    <property type="match status" value="1"/>
</dbReference>
<evidence type="ECO:0000256" key="5">
    <source>
        <dbReference type="ARBA" id="ARBA00023172"/>
    </source>
</evidence>
<dbReference type="GO" id="GO:0006310">
    <property type="term" value="P:DNA recombination"/>
    <property type="evidence" value="ECO:0007669"/>
    <property type="project" value="UniProtKB-KW"/>
</dbReference>
<keyword evidence="3" id="KW-0815">Transposition</keyword>
<dbReference type="InterPro" id="IPR051399">
    <property type="entry name" value="RNA-guided_DNA_endo/Transpos"/>
</dbReference>
<comment type="similarity">
    <text evidence="1">In the C-terminal section; belongs to the transposase 35 family.</text>
</comment>
<evidence type="ECO:0000256" key="4">
    <source>
        <dbReference type="ARBA" id="ARBA00023125"/>
    </source>
</evidence>
<name>A0A2G1WHX5_9EURY</name>
<dbReference type="OrthoDB" id="210698at2157"/>
<feature type="domain" description="Probable transposase IS891/IS1136/IS1341" evidence="7">
    <location>
        <begin position="2"/>
        <end position="95"/>
    </location>
</feature>
<comment type="similarity">
    <text evidence="2">In the N-terminal section; belongs to the transposase 2 family.</text>
</comment>
<evidence type="ECO:0000313" key="10">
    <source>
        <dbReference type="Proteomes" id="UP000222824"/>
    </source>
</evidence>
<evidence type="ECO:0000259" key="7">
    <source>
        <dbReference type="Pfam" id="PF01385"/>
    </source>
</evidence>
<proteinExistence type="inferred from homology"/>
<reference evidence="9 10" key="1">
    <citation type="journal article" date="2014" name="Front. Microbiol.">
        <title>Population and genomic analysis of the genus Halorubrum.</title>
        <authorList>
            <person name="Fullmer M.S."/>
            <person name="Soucy S.M."/>
            <person name="Swithers K.S."/>
            <person name="Makkay A.M."/>
            <person name="Wheeler R."/>
            <person name="Ventosa A."/>
            <person name="Gogarten J.P."/>
            <person name="Papke R.T."/>
        </authorList>
    </citation>
    <scope>NUCLEOTIDE SEQUENCE [LARGE SCALE GENOMIC DNA]</scope>
    <source>
        <strain evidence="9 10">C49</strain>
    </source>
</reference>
<evidence type="ECO:0000256" key="6">
    <source>
        <dbReference type="SAM" id="MobiDB-lite"/>
    </source>
</evidence>
<keyword evidence="4" id="KW-0238">DNA-binding</keyword>
<feature type="region of interest" description="Disordered" evidence="6">
    <location>
        <begin position="185"/>
        <end position="234"/>
    </location>
</feature>
<feature type="non-terminal residue" evidence="9">
    <location>
        <position position="1"/>
    </location>
</feature>
<dbReference type="NCBIfam" id="TIGR01766">
    <property type="entry name" value="IS200/IS605 family accessory protein TnpB-like domain"/>
    <property type="match status" value="1"/>
</dbReference>
<keyword evidence="10" id="KW-1185">Reference proteome</keyword>
<dbReference type="NCBIfam" id="NF040570">
    <property type="entry name" value="guided_TnpB"/>
    <property type="match status" value="1"/>
</dbReference>
<evidence type="ECO:0000256" key="1">
    <source>
        <dbReference type="ARBA" id="ARBA00008761"/>
    </source>
</evidence>
<dbReference type="GO" id="GO:0032196">
    <property type="term" value="P:transposition"/>
    <property type="evidence" value="ECO:0007669"/>
    <property type="project" value="UniProtKB-KW"/>
</dbReference>
<dbReference type="AlphaFoldDB" id="A0A2G1WHX5"/>
<protein>
    <submittedName>
        <fullName evidence="9">Transposase</fullName>
    </submittedName>
</protein>
<organism evidence="9 10">
    <name type="scientific">Halorubrum persicum</name>
    <dbReference type="NCBI Taxonomy" id="1383844"/>
    <lineage>
        <taxon>Archaea</taxon>
        <taxon>Methanobacteriati</taxon>
        <taxon>Methanobacteriota</taxon>
        <taxon>Stenosarchaea group</taxon>
        <taxon>Halobacteria</taxon>
        <taxon>Halobacteriales</taxon>
        <taxon>Haloferacaceae</taxon>
        <taxon>Halorubrum</taxon>
    </lineage>
</organism>
<dbReference type="EMBL" id="NHOA01000085">
    <property type="protein sequence ID" value="PHQ38592.1"/>
    <property type="molecule type" value="Genomic_DNA"/>
</dbReference>
<dbReference type="GO" id="GO:0003677">
    <property type="term" value="F:DNA binding"/>
    <property type="evidence" value="ECO:0007669"/>
    <property type="project" value="UniProtKB-KW"/>
</dbReference>
<evidence type="ECO:0000313" key="9">
    <source>
        <dbReference type="EMBL" id="PHQ38592.1"/>
    </source>
</evidence>
<evidence type="ECO:0000256" key="2">
    <source>
        <dbReference type="ARBA" id="ARBA00011044"/>
    </source>
</evidence>
<dbReference type="Proteomes" id="UP000222824">
    <property type="component" value="Unassembled WGS sequence"/>
</dbReference>
<gene>
    <name evidence="9" type="ORF">DJ69_10785</name>
</gene>
<evidence type="ECO:0000256" key="3">
    <source>
        <dbReference type="ARBA" id="ARBA00022578"/>
    </source>
</evidence>
<evidence type="ECO:0000259" key="8">
    <source>
        <dbReference type="Pfam" id="PF07282"/>
    </source>
</evidence>
<dbReference type="PANTHER" id="PTHR30405:SF26">
    <property type="entry name" value="TRANSPOSASE, PROBABLY IS605-TNPB FAMILY"/>
    <property type="match status" value="1"/>
</dbReference>
<dbReference type="RefSeq" id="WP_144050424.1">
    <property type="nucleotide sequence ID" value="NZ_NHOA01000085.1"/>
</dbReference>
<dbReference type="InterPro" id="IPR010095">
    <property type="entry name" value="Cas12f1-like_TNB"/>
</dbReference>
<comment type="caution">
    <text evidence="9">The sequence shown here is derived from an EMBL/GenBank/DDBJ whole genome shotgun (WGS) entry which is preliminary data.</text>
</comment>
<dbReference type="InterPro" id="IPR001959">
    <property type="entry name" value="Transposase"/>
</dbReference>
<accession>A0A2G1WHX5</accession>
<feature type="domain" description="Cas12f1-like TNB" evidence="8">
    <location>
        <begin position="111"/>
        <end position="177"/>
    </location>
</feature>
<dbReference type="Pfam" id="PF01385">
    <property type="entry name" value="OrfB_IS605"/>
    <property type="match status" value="1"/>
</dbReference>
<keyword evidence="5" id="KW-0233">DNA recombination</keyword>
<dbReference type="PANTHER" id="PTHR30405">
    <property type="entry name" value="TRANSPOSASE"/>
    <property type="match status" value="1"/>
</dbReference>